<protein>
    <submittedName>
        <fullName evidence="2">Uncharacterized protein</fullName>
    </submittedName>
</protein>
<keyword evidence="1" id="KW-0472">Membrane</keyword>
<evidence type="ECO:0000313" key="3">
    <source>
        <dbReference type="Proteomes" id="UP000027120"/>
    </source>
</evidence>
<keyword evidence="1" id="KW-0812">Transmembrane</keyword>
<feature type="transmembrane region" description="Helical" evidence="1">
    <location>
        <begin position="31"/>
        <end position="50"/>
    </location>
</feature>
<gene>
    <name evidence="2" type="ORF">CISIN_1g040156mg</name>
</gene>
<keyword evidence="3" id="KW-1185">Reference proteome</keyword>
<evidence type="ECO:0000313" key="2">
    <source>
        <dbReference type="EMBL" id="KDO57162.1"/>
    </source>
</evidence>
<keyword evidence="1" id="KW-1133">Transmembrane helix</keyword>
<reference evidence="2 3" key="1">
    <citation type="submission" date="2014-04" db="EMBL/GenBank/DDBJ databases">
        <authorList>
            <consortium name="International Citrus Genome Consortium"/>
            <person name="Gmitter F."/>
            <person name="Chen C."/>
            <person name="Farmerie W."/>
            <person name="Harkins T."/>
            <person name="Desany B."/>
            <person name="Mohiuddin M."/>
            <person name="Kodira C."/>
            <person name="Borodovsky M."/>
            <person name="Lomsadze A."/>
            <person name="Burns P."/>
            <person name="Jenkins J."/>
            <person name="Prochnik S."/>
            <person name="Shu S."/>
            <person name="Chapman J."/>
            <person name="Pitluck S."/>
            <person name="Schmutz J."/>
            <person name="Rokhsar D."/>
        </authorList>
    </citation>
    <scope>NUCLEOTIDE SEQUENCE</scope>
</reference>
<dbReference type="EMBL" id="KK784965">
    <property type="protein sequence ID" value="KDO57162.1"/>
    <property type="molecule type" value="Genomic_DNA"/>
</dbReference>
<dbReference type="AlphaFoldDB" id="A0A067F0Z6"/>
<accession>A0A067F0Z6</accession>
<sequence>MYSTVQVLSVLTIYRHSYLGRPFLPIPSRVGVYPLLHCFLIFNFISVFYSRLREFYRCSKCLHRLYLYKNVLYI</sequence>
<organism evidence="2 3">
    <name type="scientific">Citrus sinensis</name>
    <name type="common">Sweet orange</name>
    <name type="synonym">Citrus aurantium var. sinensis</name>
    <dbReference type="NCBI Taxonomy" id="2711"/>
    <lineage>
        <taxon>Eukaryota</taxon>
        <taxon>Viridiplantae</taxon>
        <taxon>Streptophyta</taxon>
        <taxon>Embryophyta</taxon>
        <taxon>Tracheophyta</taxon>
        <taxon>Spermatophyta</taxon>
        <taxon>Magnoliopsida</taxon>
        <taxon>eudicotyledons</taxon>
        <taxon>Gunneridae</taxon>
        <taxon>Pentapetalae</taxon>
        <taxon>rosids</taxon>
        <taxon>malvids</taxon>
        <taxon>Sapindales</taxon>
        <taxon>Rutaceae</taxon>
        <taxon>Aurantioideae</taxon>
        <taxon>Citrus</taxon>
    </lineage>
</organism>
<name>A0A067F0Z6_CITSI</name>
<dbReference type="Proteomes" id="UP000027120">
    <property type="component" value="Unassembled WGS sequence"/>
</dbReference>
<proteinExistence type="predicted"/>
<evidence type="ECO:0000256" key="1">
    <source>
        <dbReference type="SAM" id="Phobius"/>
    </source>
</evidence>